<evidence type="ECO:0000313" key="2">
    <source>
        <dbReference type="Proteomes" id="UP000287651"/>
    </source>
</evidence>
<protein>
    <submittedName>
        <fullName evidence="1">Uncharacterized protein</fullName>
    </submittedName>
</protein>
<accession>A0A427AQA8</accession>
<dbReference type="InterPro" id="IPR032675">
    <property type="entry name" value="LRR_dom_sf"/>
</dbReference>
<dbReference type="Gene3D" id="3.80.10.10">
    <property type="entry name" value="Ribonuclease Inhibitor"/>
    <property type="match status" value="1"/>
</dbReference>
<gene>
    <name evidence="1" type="ORF">B296_00021124</name>
</gene>
<name>A0A427AQA8_ENSVE</name>
<sequence>MRRRLGFFFAAFFAKGRRHLRPSSLLNAANEEILRMMSPSNGKAMTSLRSFPRLRRREEEEASAMSLRLLVIRTGIPVLVVICLNFLQLFNNHCFTGLQKLKVLNLGFNNISDACLVHLRGIELYQVYWSSIRLVRAEHTERTGPLSDYLLLKLLLIATFLISEILIGSHDFFKGLLRLKCLELSDTEVGSNGLSHLSGMLSNLCMICT</sequence>
<organism evidence="1 2">
    <name type="scientific">Ensete ventricosum</name>
    <name type="common">Abyssinian banana</name>
    <name type="synonym">Musa ensete</name>
    <dbReference type="NCBI Taxonomy" id="4639"/>
    <lineage>
        <taxon>Eukaryota</taxon>
        <taxon>Viridiplantae</taxon>
        <taxon>Streptophyta</taxon>
        <taxon>Embryophyta</taxon>
        <taxon>Tracheophyta</taxon>
        <taxon>Spermatophyta</taxon>
        <taxon>Magnoliopsida</taxon>
        <taxon>Liliopsida</taxon>
        <taxon>Zingiberales</taxon>
        <taxon>Musaceae</taxon>
        <taxon>Ensete</taxon>
    </lineage>
</organism>
<evidence type="ECO:0000313" key="1">
    <source>
        <dbReference type="EMBL" id="RRT78419.1"/>
    </source>
</evidence>
<reference evidence="1 2" key="1">
    <citation type="journal article" date="2014" name="Agronomy (Basel)">
        <title>A Draft Genome Sequence for Ensete ventricosum, the Drought-Tolerant Tree Against Hunger.</title>
        <authorList>
            <person name="Harrison J."/>
            <person name="Moore K.A."/>
            <person name="Paszkiewicz K."/>
            <person name="Jones T."/>
            <person name="Grant M."/>
            <person name="Ambacheew D."/>
            <person name="Muzemil S."/>
            <person name="Studholme D.J."/>
        </authorList>
    </citation>
    <scope>NUCLEOTIDE SEQUENCE [LARGE SCALE GENOMIC DNA]</scope>
</reference>
<proteinExistence type="predicted"/>
<dbReference type="SUPFAM" id="SSF52047">
    <property type="entry name" value="RNI-like"/>
    <property type="match status" value="1"/>
</dbReference>
<comment type="caution">
    <text evidence="1">The sequence shown here is derived from an EMBL/GenBank/DDBJ whole genome shotgun (WGS) entry which is preliminary data.</text>
</comment>
<dbReference type="AlphaFoldDB" id="A0A427AQA8"/>
<dbReference type="Proteomes" id="UP000287651">
    <property type="component" value="Unassembled WGS sequence"/>
</dbReference>
<dbReference type="EMBL" id="AMZH03001683">
    <property type="protein sequence ID" value="RRT78419.1"/>
    <property type="molecule type" value="Genomic_DNA"/>
</dbReference>